<feature type="compositionally biased region" description="Low complexity" evidence="1">
    <location>
        <begin position="223"/>
        <end position="236"/>
    </location>
</feature>
<dbReference type="STRING" id="530584.SAMN05421630_111120"/>
<feature type="compositionally biased region" description="Low complexity" evidence="1">
    <location>
        <begin position="243"/>
        <end position="253"/>
    </location>
</feature>
<keyword evidence="3" id="KW-1185">Reference proteome</keyword>
<dbReference type="NCBIfam" id="NF033649">
    <property type="entry name" value="LipDrop_Rv1109c"/>
    <property type="match status" value="1"/>
</dbReference>
<evidence type="ECO:0000313" key="2">
    <source>
        <dbReference type="EMBL" id="SDD69427.1"/>
    </source>
</evidence>
<name>A0A1G6WW54_9PSEU</name>
<feature type="region of interest" description="Disordered" evidence="1">
    <location>
        <begin position="219"/>
        <end position="279"/>
    </location>
</feature>
<sequence>MCGRLRDMKQLPFPLRLAAGIAVTTAERVRELPKQLTELPVTVASQVMQTSMRVQQHVTELAIRGDDALSSLRTAEEAPSWATFDEDLPSPTSGARSPFDSEYGDGAPSAATAGARGNGGTRTNGDRPDELDAEVDEDPWAAEEHALADEHHDGEFDSPAAPSTAPAGLTDYDELTLPQIRARLRRFSLPELEELLDYEKTHANRSSFTGMLTRRIGNVRQSATAPPGATTDAADNGDGGPGTDSTDSSNTPGAATIAVTDTTNTGHGEAGERTDPAGQ</sequence>
<dbReference type="EMBL" id="FMZE01000011">
    <property type="protein sequence ID" value="SDD69427.1"/>
    <property type="molecule type" value="Genomic_DNA"/>
</dbReference>
<organism evidence="2 3">
    <name type="scientific">Prauserella marina</name>
    <dbReference type="NCBI Taxonomy" id="530584"/>
    <lineage>
        <taxon>Bacteria</taxon>
        <taxon>Bacillati</taxon>
        <taxon>Actinomycetota</taxon>
        <taxon>Actinomycetes</taxon>
        <taxon>Pseudonocardiales</taxon>
        <taxon>Pseudonocardiaceae</taxon>
        <taxon>Prauserella</taxon>
    </lineage>
</organism>
<feature type="compositionally biased region" description="Basic and acidic residues" evidence="1">
    <location>
        <begin position="269"/>
        <end position="279"/>
    </location>
</feature>
<proteinExistence type="predicted"/>
<dbReference type="Proteomes" id="UP000199494">
    <property type="component" value="Unassembled WGS sequence"/>
</dbReference>
<dbReference type="AlphaFoldDB" id="A0A1G6WW54"/>
<evidence type="ECO:0000256" key="1">
    <source>
        <dbReference type="SAM" id="MobiDB-lite"/>
    </source>
</evidence>
<accession>A0A1G6WW54</accession>
<evidence type="ECO:0000313" key="3">
    <source>
        <dbReference type="Proteomes" id="UP000199494"/>
    </source>
</evidence>
<gene>
    <name evidence="2" type="ORF">SAMN05421630_111120</name>
</gene>
<feature type="region of interest" description="Disordered" evidence="1">
    <location>
        <begin position="150"/>
        <end position="172"/>
    </location>
</feature>
<reference evidence="2 3" key="1">
    <citation type="submission" date="2016-10" db="EMBL/GenBank/DDBJ databases">
        <authorList>
            <person name="de Groot N.N."/>
        </authorList>
    </citation>
    <scope>NUCLEOTIDE SEQUENCE [LARGE SCALE GENOMIC DNA]</scope>
    <source>
        <strain evidence="2 3">CGMCC 4.5506</strain>
    </source>
</reference>
<feature type="region of interest" description="Disordered" evidence="1">
    <location>
        <begin position="77"/>
        <end position="132"/>
    </location>
</feature>
<protein>
    <submittedName>
        <fullName evidence="2">Uncharacterized protein</fullName>
    </submittedName>
</protein>
<dbReference type="InterPro" id="IPR047728">
    <property type="entry name" value="LipDrop-assoc"/>
</dbReference>